<evidence type="ECO:0000313" key="1">
    <source>
        <dbReference type="EMBL" id="TXE07043.1"/>
    </source>
</evidence>
<organism evidence="1 2">
    <name type="scientific">Seonamhaeicola algicola</name>
    <dbReference type="NCBI Taxonomy" id="1719036"/>
    <lineage>
        <taxon>Bacteria</taxon>
        <taxon>Pseudomonadati</taxon>
        <taxon>Bacteroidota</taxon>
        <taxon>Flavobacteriia</taxon>
        <taxon>Flavobacteriales</taxon>
        <taxon>Flavobacteriaceae</taxon>
    </lineage>
</organism>
<dbReference type="Proteomes" id="UP000321790">
    <property type="component" value="Unassembled WGS sequence"/>
</dbReference>
<comment type="caution">
    <text evidence="1">The sequence shown here is derived from an EMBL/GenBank/DDBJ whole genome shotgun (WGS) entry which is preliminary data.</text>
</comment>
<dbReference type="OrthoDB" id="1453558at2"/>
<sequence length="103" mass="12155">MKTICILLLALISFKNTNTTQDLKTAKAIFDGYEDGTYYFTDSEDDEKYYSFEKIDESILKTYDLTSKKYDGKVFNITYKIESEKDEFDEYYDVWVIVKVALL</sequence>
<dbReference type="AlphaFoldDB" id="A0A5C7AHW2"/>
<evidence type="ECO:0008006" key="3">
    <source>
        <dbReference type="Google" id="ProtNLM"/>
    </source>
</evidence>
<gene>
    <name evidence="1" type="ORF">FUA26_12525</name>
</gene>
<keyword evidence="2" id="KW-1185">Reference proteome</keyword>
<protein>
    <recommendedName>
        <fullName evidence="3">DUF4377 domain-containing protein</fullName>
    </recommendedName>
</protein>
<evidence type="ECO:0000313" key="2">
    <source>
        <dbReference type="Proteomes" id="UP000321790"/>
    </source>
</evidence>
<name>A0A5C7AHW2_9FLAO</name>
<dbReference type="RefSeq" id="WP_147136645.1">
    <property type="nucleotide sequence ID" value="NZ_VOSC01000030.1"/>
</dbReference>
<dbReference type="EMBL" id="VOSC01000030">
    <property type="protein sequence ID" value="TXE07043.1"/>
    <property type="molecule type" value="Genomic_DNA"/>
</dbReference>
<accession>A0A5C7AHW2</accession>
<proteinExistence type="predicted"/>
<reference evidence="2" key="1">
    <citation type="submission" date="2019-08" db="EMBL/GenBank/DDBJ databases">
        <title>Seonamhaeicola sediminis sp. nov., isolated from marine sediment.</title>
        <authorList>
            <person name="Cao W.R."/>
        </authorList>
    </citation>
    <scope>NUCLEOTIDE SEQUENCE [LARGE SCALE GENOMIC DNA]</scope>
    <source>
        <strain evidence="2">Gy8</strain>
    </source>
</reference>